<proteinExistence type="predicted"/>
<dbReference type="EMBL" id="GGEC01056842">
    <property type="protein sequence ID" value="MBX37326.1"/>
    <property type="molecule type" value="Transcribed_RNA"/>
</dbReference>
<accession>A0A2P2N4J8</accession>
<sequence length="69" mass="7812">MMKLVSWCHHHDGAKLMNNTLIHFYLSICGGFYSSHGESSAKAIYLLQQSKSSQNGKFNFKASSDCLRR</sequence>
<evidence type="ECO:0000313" key="1">
    <source>
        <dbReference type="EMBL" id="MBX37326.1"/>
    </source>
</evidence>
<dbReference type="AlphaFoldDB" id="A0A2P2N4J8"/>
<name>A0A2P2N4J8_RHIMU</name>
<organism evidence="1">
    <name type="scientific">Rhizophora mucronata</name>
    <name type="common">Asiatic mangrove</name>
    <dbReference type="NCBI Taxonomy" id="61149"/>
    <lineage>
        <taxon>Eukaryota</taxon>
        <taxon>Viridiplantae</taxon>
        <taxon>Streptophyta</taxon>
        <taxon>Embryophyta</taxon>
        <taxon>Tracheophyta</taxon>
        <taxon>Spermatophyta</taxon>
        <taxon>Magnoliopsida</taxon>
        <taxon>eudicotyledons</taxon>
        <taxon>Gunneridae</taxon>
        <taxon>Pentapetalae</taxon>
        <taxon>rosids</taxon>
        <taxon>fabids</taxon>
        <taxon>Malpighiales</taxon>
        <taxon>Rhizophoraceae</taxon>
        <taxon>Rhizophora</taxon>
    </lineage>
</organism>
<protein>
    <submittedName>
        <fullName evidence="1">Uncharacterized protein</fullName>
    </submittedName>
</protein>
<reference evidence="1" key="1">
    <citation type="submission" date="2018-02" db="EMBL/GenBank/DDBJ databases">
        <title>Rhizophora mucronata_Transcriptome.</title>
        <authorList>
            <person name="Meera S.P."/>
            <person name="Sreeshan A."/>
            <person name="Augustine A."/>
        </authorList>
    </citation>
    <scope>NUCLEOTIDE SEQUENCE</scope>
    <source>
        <tissue evidence="1">Leaf</tissue>
    </source>
</reference>